<accession>A0A2W0C731</accession>
<protein>
    <recommendedName>
        <fullName evidence="3">Nucleotidyltransferase family protein</fullName>
    </recommendedName>
</protein>
<dbReference type="Pfam" id="PF06042">
    <property type="entry name" value="NTP_transf_6"/>
    <property type="match status" value="1"/>
</dbReference>
<evidence type="ECO:0000313" key="1">
    <source>
        <dbReference type="EMBL" id="PYY28613.1"/>
    </source>
</evidence>
<dbReference type="RefSeq" id="WP_309147228.1">
    <property type="nucleotide sequence ID" value="NZ_PRLG01000020.1"/>
</dbReference>
<comment type="caution">
    <text evidence="1">The sequence shown here is derived from an EMBL/GenBank/DDBJ whole genome shotgun (WGS) entry which is preliminary data.</text>
</comment>
<evidence type="ECO:0000313" key="2">
    <source>
        <dbReference type="Proteomes" id="UP000247459"/>
    </source>
</evidence>
<sequence>MLLEERFIQSIKAHEKLMLDLRQVRSLELPQCYIGAGYIRNYIWDLLHGYTLRELHSDIDVVYFDPEDLNEGRDVQLEQQLREATGNPKWSVKNQARMHLRNGTVPYQSTEDALRYWPEIVTAIGVQLDEQDQIGFCAPHGLDDLYALTVRRSPLYENVMEYNRRVEKKRWQEQWPKLTIVKG</sequence>
<dbReference type="PANTHER" id="PTHR39166">
    <property type="entry name" value="BLL1166 PROTEIN"/>
    <property type="match status" value="1"/>
</dbReference>
<name>A0A2W0C731_9BACL</name>
<dbReference type="AlphaFoldDB" id="A0A2W0C731"/>
<evidence type="ECO:0008006" key="3">
    <source>
        <dbReference type="Google" id="ProtNLM"/>
    </source>
</evidence>
<proteinExistence type="predicted"/>
<reference evidence="1 2" key="1">
    <citation type="submission" date="2018-01" db="EMBL/GenBank/DDBJ databases">
        <title>Genome sequence of the PGP bacterium Paenibacillus illinoisensis E3.</title>
        <authorList>
            <person name="Rolli E."/>
            <person name="Marasco R."/>
            <person name="Bessem C."/>
            <person name="Michoud G."/>
            <person name="Gaiarsa S."/>
            <person name="Borin S."/>
            <person name="Daffonchio D."/>
        </authorList>
    </citation>
    <scope>NUCLEOTIDE SEQUENCE [LARGE SCALE GENOMIC DNA]</scope>
    <source>
        <strain evidence="1 2">E3</strain>
    </source>
</reference>
<dbReference type="EMBL" id="PRLG01000020">
    <property type="protein sequence ID" value="PYY28613.1"/>
    <property type="molecule type" value="Genomic_DNA"/>
</dbReference>
<gene>
    <name evidence="1" type="ORF">PIL02S_03819</name>
</gene>
<organism evidence="1 2">
    <name type="scientific">Paenibacillus illinoisensis</name>
    <dbReference type="NCBI Taxonomy" id="59845"/>
    <lineage>
        <taxon>Bacteria</taxon>
        <taxon>Bacillati</taxon>
        <taxon>Bacillota</taxon>
        <taxon>Bacilli</taxon>
        <taxon>Bacillales</taxon>
        <taxon>Paenibacillaceae</taxon>
        <taxon>Paenibacillus</taxon>
    </lineage>
</organism>
<dbReference type="Proteomes" id="UP000247459">
    <property type="component" value="Unassembled WGS sequence"/>
</dbReference>
<dbReference type="InterPro" id="IPR009267">
    <property type="entry name" value="NTP_transf_6"/>
</dbReference>
<dbReference type="PANTHER" id="PTHR39166:SF1">
    <property type="entry name" value="BLL1166 PROTEIN"/>
    <property type="match status" value="1"/>
</dbReference>